<dbReference type="STRING" id="1855912.LuPra_05745"/>
<reference evidence="3 4" key="1">
    <citation type="journal article" date="2016" name="Genome Announc.">
        <title>First Complete Genome Sequence of a Subdivision 6 Acidobacterium Strain.</title>
        <authorList>
            <person name="Huang S."/>
            <person name="Vieira S."/>
            <person name="Bunk B."/>
            <person name="Riedel T."/>
            <person name="Sproer C."/>
            <person name="Overmann J."/>
        </authorList>
    </citation>
    <scope>NUCLEOTIDE SEQUENCE [LARGE SCALE GENOMIC DNA]</scope>
    <source>
        <strain evidence="4">DSM 100886 HEG_-6_39</strain>
    </source>
</reference>
<feature type="domain" description="GGDEF" evidence="2">
    <location>
        <begin position="209"/>
        <end position="334"/>
    </location>
</feature>
<evidence type="ECO:0000259" key="2">
    <source>
        <dbReference type="Pfam" id="PF00990"/>
    </source>
</evidence>
<dbReference type="Gene3D" id="3.30.70.270">
    <property type="match status" value="1"/>
</dbReference>
<sequence length="361" mass="39035">MSSRPIALELAHGLPSHAADTRAALDGVVDDLVALLEAQFPAGPDFPADALRTRLSQSRERLRTSECAPDASGAGRRLIGDASQAYARLSAHASAREAEFTGVIRLLRELVDGLRGDAVAFRHDLIRSSERVADLTQLEDIRTLRRALNREVDQLRQCVQQGERQEAARLSRVAGDLRKVDETMAQATGIGEGSHGLLGRPALLRDLAAEPHAHASIVICRIDEAQAIVDGHGAPVLERVIIALAHLLKGSFGNDTRVYRSSTQCVAMLLPRSAARQLAQQVRKVQARVAPEYEYERNGVTRRVVFTFSSVIAHTPGRTASNGVDALARAETQAEGVKGLSQLQTESSGLERLVDWFSSAG</sequence>
<dbReference type="InterPro" id="IPR029787">
    <property type="entry name" value="Nucleotide_cyclase"/>
</dbReference>
<dbReference type="AlphaFoldDB" id="A0A143PWM9"/>
<dbReference type="RefSeq" id="WP_110173926.1">
    <property type="nucleotide sequence ID" value="NZ_CP015136.1"/>
</dbReference>
<dbReference type="EMBL" id="CP015136">
    <property type="protein sequence ID" value="AMY12470.1"/>
    <property type="molecule type" value="Genomic_DNA"/>
</dbReference>
<reference evidence="4" key="2">
    <citation type="submission" date="2016-04" db="EMBL/GenBank/DDBJ databases">
        <title>First Complete Genome Sequence of a Subdivision 6 Acidobacterium.</title>
        <authorList>
            <person name="Huang S."/>
            <person name="Vieira S."/>
            <person name="Bunk B."/>
            <person name="Riedel T."/>
            <person name="Sproeer C."/>
            <person name="Overmann J."/>
        </authorList>
    </citation>
    <scope>NUCLEOTIDE SEQUENCE [LARGE SCALE GENOMIC DNA]</scope>
    <source>
        <strain evidence="4">DSM 100886 HEG_-6_39</strain>
    </source>
</reference>
<accession>A0A143PWM9</accession>
<gene>
    <name evidence="3" type="ORF">LuPra_05745</name>
</gene>
<dbReference type="Pfam" id="PF00990">
    <property type="entry name" value="GGDEF"/>
    <property type="match status" value="1"/>
</dbReference>
<keyword evidence="1" id="KW-0175">Coiled coil</keyword>
<organism evidence="3 4">
    <name type="scientific">Luteitalea pratensis</name>
    <dbReference type="NCBI Taxonomy" id="1855912"/>
    <lineage>
        <taxon>Bacteria</taxon>
        <taxon>Pseudomonadati</taxon>
        <taxon>Acidobacteriota</taxon>
        <taxon>Vicinamibacteria</taxon>
        <taxon>Vicinamibacterales</taxon>
        <taxon>Vicinamibacteraceae</taxon>
        <taxon>Luteitalea</taxon>
    </lineage>
</organism>
<keyword evidence="4" id="KW-1185">Reference proteome</keyword>
<dbReference type="Proteomes" id="UP000076079">
    <property type="component" value="Chromosome"/>
</dbReference>
<dbReference type="SUPFAM" id="SSF55073">
    <property type="entry name" value="Nucleotide cyclase"/>
    <property type="match status" value="1"/>
</dbReference>
<dbReference type="KEGG" id="abac:LuPra_05745"/>
<dbReference type="InterPro" id="IPR000160">
    <property type="entry name" value="GGDEF_dom"/>
</dbReference>
<evidence type="ECO:0000256" key="1">
    <source>
        <dbReference type="SAM" id="Coils"/>
    </source>
</evidence>
<evidence type="ECO:0000313" key="3">
    <source>
        <dbReference type="EMBL" id="AMY12470.1"/>
    </source>
</evidence>
<evidence type="ECO:0000313" key="4">
    <source>
        <dbReference type="Proteomes" id="UP000076079"/>
    </source>
</evidence>
<proteinExistence type="predicted"/>
<protein>
    <recommendedName>
        <fullName evidence="2">GGDEF domain-containing protein</fullName>
    </recommendedName>
</protein>
<feature type="coiled-coil region" evidence="1">
    <location>
        <begin position="138"/>
        <end position="165"/>
    </location>
</feature>
<name>A0A143PWM9_LUTPR</name>
<dbReference type="InterPro" id="IPR043128">
    <property type="entry name" value="Rev_trsase/Diguanyl_cyclase"/>
</dbReference>